<feature type="transmembrane region" description="Helical" evidence="1">
    <location>
        <begin position="271"/>
        <end position="292"/>
    </location>
</feature>
<feature type="transmembrane region" description="Helical" evidence="1">
    <location>
        <begin position="532"/>
        <end position="557"/>
    </location>
</feature>
<keyword evidence="1" id="KW-0472">Membrane</keyword>
<accession>G0U9J3</accession>
<keyword evidence="1" id="KW-0812">Transmembrane</keyword>
<organism evidence="2">
    <name type="scientific">Trypanosoma vivax (strain Y486)</name>
    <dbReference type="NCBI Taxonomy" id="1055687"/>
    <lineage>
        <taxon>Eukaryota</taxon>
        <taxon>Discoba</taxon>
        <taxon>Euglenozoa</taxon>
        <taxon>Kinetoplastea</taxon>
        <taxon>Metakinetoplastina</taxon>
        <taxon>Trypanosomatida</taxon>
        <taxon>Trypanosomatidae</taxon>
        <taxon>Trypanosoma</taxon>
        <taxon>Duttonella</taxon>
    </lineage>
</organism>
<feature type="transmembrane region" description="Helical" evidence="1">
    <location>
        <begin position="348"/>
        <end position="369"/>
    </location>
</feature>
<evidence type="ECO:0000313" key="2">
    <source>
        <dbReference type="EMBL" id="CCC54279.1"/>
    </source>
</evidence>
<dbReference type="VEuPathDB" id="TriTrypDB:TvY486_1117630"/>
<keyword evidence="1" id="KW-1133">Transmembrane helix</keyword>
<reference evidence="2" key="1">
    <citation type="journal article" date="2012" name="Proc. Natl. Acad. Sci. U.S.A.">
        <title>Antigenic diversity is generated by distinct evolutionary mechanisms in African trypanosome species.</title>
        <authorList>
            <person name="Jackson A.P."/>
            <person name="Berry A."/>
            <person name="Aslett M."/>
            <person name="Allison H.C."/>
            <person name="Burton P."/>
            <person name="Vavrova-Anderson J."/>
            <person name="Brown R."/>
            <person name="Browne H."/>
            <person name="Corton N."/>
            <person name="Hauser H."/>
            <person name="Gamble J."/>
            <person name="Gilderthorp R."/>
            <person name="Marcello L."/>
            <person name="McQuillan J."/>
            <person name="Otto T.D."/>
            <person name="Quail M.A."/>
            <person name="Sanders M.J."/>
            <person name="van Tonder A."/>
            <person name="Ginger M.L."/>
            <person name="Field M.C."/>
            <person name="Barry J.D."/>
            <person name="Hertz-Fowler C."/>
            <person name="Berriman M."/>
        </authorList>
    </citation>
    <scope>NUCLEOTIDE SEQUENCE</scope>
    <source>
        <strain evidence="2">Y486</strain>
    </source>
</reference>
<sequence length="596" mass="63586">MDEKDVEASPQGQQLLYSVDMRDVASALLVPSDILSASLQPLGSTAGFTSPVLQAASAADDMRGGGSDGAAECMTGNSSLNYSRHHSTLKATNLTFSDSRNLAPNTAVIGSVSSRFSAPRSYSSQIAELGSGSSTMPMALNEGLFPTSAVPASRGPNDAQAQCPPVVGGQPFLEIQQRCLAQPSSPHHGITLLGLCSPRVDSDADLADVCAGCTEPLLLPDGTANTSIGVARLGNNRPIKRVHFPENLIKSVCVIETEDQLKLLVHCNRPWYALIVSLVSTLSFVLHWVTIFHVSSSYDIEERFAGTALVSFISSGIALASLLLFLILTWRPGKGELKVLKSLSRARLVLFILITGSVAQLSLFCSFILGGGVLSLTFFFCCPLVLTYLYEAYKGHSVSTLDLMGCLLAAASIVVLAADEEVNEVNYAFAHAGPVVAAVAGGTAASFFLFQLRTTSRYISNLFVMSASLSLTTVCFALLSFLSGAFTPQANRAKDTVLQTVHAQMSKLVLAAAFLSIFHITHRWSSLFFDRLTLSGWFCAGSPAALLTCHFFLFQAMTLACEIFAGVGTCLGSILVLVAGMRFRQNIEMFVELEVE</sequence>
<feature type="transmembrane region" description="Helical" evidence="1">
    <location>
        <begin position="304"/>
        <end position="328"/>
    </location>
</feature>
<protein>
    <submittedName>
        <fullName evidence="2">Uncharacterized protein</fullName>
    </submittedName>
</protein>
<feature type="transmembrane region" description="Helical" evidence="1">
    <location>
        <begin position="462"/>
        <end position="482"/>
    </location>
</feature>
<feature type="transmembrane region" description="Helical" evidence="1">
    <location>
        <begin position="375"/>
        <end position="393"/>
    </location>
</feature>
<feature type="transmembrane region" description="Helical" evidence="1">
    <location>
        <begin position="502"/>
        <end position="520"/>
    </location>
</feature>
<gene>
    <name evidence="2" type="ORF">TVY486_1117630</name>
</gene>
<feature type="transmembrane region" description="Helical" evidence="1">
    <location>
        <begin position="400"/>
        <end position="418"/>
    </location>
</feature>
<feature type="transmembrane region" description="Helical" evidence="1">
    <location>
        <begin position="430"/>
        <end position="450"/>
    </location>
</feature>
<evidence type="ECO:0000256" key="1">
    <source>
        <dbReference type="SAM" id="Phobius"/>
    </source>
</evidence>
<dbReference type="EMBL" id="HE573027">
    <property type="protein sequence ID" value="CCC54279.1"/>
    <property type="molecule type" value="Genomic_DNA"/>
</dbReference>
<feature type="transmembrane region" description="Helical" evidence="1">
    <location>
        <begin position="563"/>
        <end position="583"/>
    </location>
</feature>
<dbReference type="AlphaFoldDB" id="G0U9J3"/>
<name>G0U9J3_TRYVY</name>
<proteinExistence type="predicted"/>